<evidence type="ECO:0008006" key="3">
    <source>
        <dbReference type="Google" id="ProtNLM"/>
    </source>
</evidence>
<evidence type="ECO:0000313" key="2">
    <source>
        <dbReference type="Proteomes" id="UP000610746"/>
    </source>
</evidence>
<organism evidence="1 2">
    <name type="scientific">Frigoriflavimonas asaccharolytica</name>
    <dbReference type="NCBI Taxonomy" id="2735899"/>
    <lineage>
        <taxon>Bacteria</taxon>
        <taxon>Pseudomonadati</taxon>
        <taxon>Bacteroidota</taxon>
        <taxon>Flavobacteriia</taxon>
        <taxon>Flavobacteriales</taxon>
        <taxon>Weeksellaceae</taxon>
        <taxon>Frigoriflavimonas</taxon>
    </lineage>
</organism>
<sequence>MRIAFIFFILIISSCNKKEIVKEYPLIHERYFSVSELEGKIDSIGKIKKIKSGGPPPEFGDEIDKRYLLGAIHFIVEDSLKSRYVINYLEPSMMNYLIIPPSKEDSLFQIQECAEIIRKAKSISTSKITSILGQNRVKIAYNISRRPLLITFALKNDTL</sequence>
<comment type="caution">
    <text evidence="1">The sequence shown here is derived from an EMBL/GenBank/DDBJ whole genome shotgun (WGS) entry which is preliminary data.</text>
</comment>
<dbReference type="RefSeq" id="WP_173780035.1">
    <property type="nucleotide sequence ID" value="NZ_JABSNO010000022.1"/>
</dbReference>
<gene>
    <name evidence="1" type="ORF">HNQ03_002567</name>
</gene>
<evidence type="ECO:0000313" key="1">
    <source>
        <dbReference type="EMBL" id="NRS93476.1"/>
    </source>
</evidence>
<dbReference type="PROSITE" id="PS51257">
    <property type="entry name" value="PROKAR_LIPOPROTEIN"/>
    <property type="match status" value="1"/>
</dbReference>
<reference evidence="1" key="1">
    <citation type="submission" date="2020-05" db="EMBL/GenBank/DDBJ databases">
        <title>Genomic Encyclopedia of Type Strains, Phase IV (KMG-V): Genome sequencing to study the core and pangenomes of soil and plant-associated prokaryotes.</title>
        <authorList>
            <person name="Whitman W."/>
        </authorList>
    </citation>
    <scope>NUCLEOTIDE SEQUENCE</scope>
    <source>
        <strain evidence="1">16F</strain>
    </source>
</reference>
<dbReference type="AlphaFoldDB" id="A0A8J8G8W6"/>
<protein>
    <recommendedName>
        <fullName evidence="3">Lipoprotein</fullName>
    </recommendedName>
</protein>
<keyword evidence="2" id="KW-1185">Reference proteome</keyword>
<proteinExistence type="predicted"/>
<dbReference type="Proteomes" id="UP000610746">
    <property type="component" value="Unassembled WGS sequence"/>
</dbReference>
<dbReference type="EMBL" id="JABSNO010000022">
    <property type="protein sequence ID" value="NRS93476.1"/>
    <property type="molecule type" value="Genomic_DNA"/>
</dbReference>
<accession>A0A8J8G8W6</accession>
<name>A0A8J8G8W6_9FLAO</name>